<evidence type="ECO:0000256" key="1">
    <source>
        <dbReference type="SAM" id="MobiDB-lite"/>
    </source>
</evidence>
<reference evidence="2" key="2">
    <citation type="submission" date="2023-06" db="EMBL/GenBank/DDBJ databases">
        <authorList>
            <consortium name="Lawrence Berkeley National Laboratory"/>
            <person name="Haridas S."/>
            <person name="Hensen N."/>
            <person name="Bonometti L."/>
            <person name="Westerberg I."/>
            <person name="Brannstrom I.O."/>
            <person name="Guillou S."/>
            <person name="Cros-Aarteil S."/>
            <person name="Calhoun S."/>
            <person name="Kuo A."/>
            <person name="Mondo S."/>
            <person name="Pangilinan J."/>
            <person name="Riley R."/>
            <person name="Labutti K."/>
            <person name="Andreopoulos B."/>
            <person name="Lipzen A."/>
            <person name="Chen C."/>
            <person name="Yanf M."/>
            <person name="Daum C."/>
            <person name="Ng V."/>
            <person name="Clum A."/>
            <person name="Steindorff A."/>
            <person name="Ohm R."/>
            <person name="Martin F."/>
            <person name="Silar P."/>
            <person name="Natvig D."/>
            <person name="Lalanne C."/>
            <person name="Gautier V."/>
            <person name="Ament-Velasquez S.L."/>
            <person name="Kruys A."/>
            <person name="Hutchinson M.I."/>
            <person name="Powell A.J."/>
            <person name="Barry K."/>
            <person name="Miller A.N."/>
            <person name="Grigoriev I.V."/>
            <person name="Debuchy R."/>
            <person name="Gladieux P."/>
            <person name="Thoren M.H."/>
            <person name="Johannesson H."/>
        </authorList>
    </citation>
    <scope>NUCLEOTIDE SEQUENCE</scope>
    <source>
        <strain evidence="2">SMH4131-1</strain>
    </source>
</reference>
<keyword evidence="3" id="KW-1185">Reference proteome</keyword>
<accession>A0AAE0IFQ5</accession>
<comment type="caution">
    <text evidence="2">The sequence shown here is derived from an EMBL/GenBank/DDBJ whole genome shotgun (WGS) entry which is preliminary data.</text>
</comment>
<name>A0AAE0IFQ5_9PEZI</name>
<organism evidence="2 3">
    <name type="scientific">Cercophora scortea</name>
    <dbReference type="NCBI Taxonomy" id="314031"/>
    <lineage>
        <taxon>Eukaryota</taxon>
        <taxon>Fungi</taxon>
        <taxon>Dikarya</taxon>
        <taxon>Ascomycota</taxon>
        <taxon>Pezizomycotina</taxon>
        <taxon>Sordariomycetes</taxon>
        <taxon>Sordariomycetidae</taxon>
        <taxon>Sordariales</taxon>
        <taxon>Lasiosphaeriaceae</taxon>
        <taxon>Cercophora</taxon>
    </lineage>
</organism>
<dbReference type="Gene3D" id="3.40.50.1000">
    <property type="entry name" value="HAD superfamily/HAD-like"/>
    <property type="match status" value="1"/>
</dbReference>
<dbReference type="Pfam" id="PF13419">
    <property type="entry name" value="HAD_2"/>
    <property type="match status" value="1"/>
</dbReference>
<feature type="compositionally biased region" description="Basic and acidic residues" evidence="1">
    <location>
        <begin position="24"/>
        <end position="35"/>
    </location>
</feature>
<feature type="region of interest" description="Disordered" evidence="1">
    <location>
        <begin position="1"/>
        <end position="35"/>
    </location>
</feature>
<evidence type="ECO:0000313" key="2">
    <source>
        <dbReference type="EMBL" id="KAK3324090.1"/>
    </source>
</evidence>
<dbReference type="InterPro" id="IPR041492">
    <property type="entry name" value="HAD_2"/>
</dbReference>
<sequence>MVSTPHSEPEVICVDQPSSGQKRSRTDTETADHFDPPTTPKLVILHFDAILDGRDAVIITVLKTFAQLQPTTPPPSPSRILSVFASSDPLLANKFKALIPPPFLTDANAASLRNWTDAYLETYEREGKALLAPFPGAKPFLAALVARRIVIAITTNHREFTKNFMTAHGMADLPDFIVRRAAGFAARPEVFREFFQSTLIPSYAAKRGRYAAGEEVEPLRPEEVLIVSCAPFNLRTAHAVGARACWVKMAGVELEGEEEGDVDADTIVVGDLAELGERIFGGSRGEEDNGDLKAPGNEVEVEMVGEEMGEEQQGIGGELEVGQVGVGVGQVEVEQVEVEQIEVEQVDVEMAETDL</sequence>
<reference evidence="2" key="1">
    <citation type="journal article" date="2023" name="Mol. Phylogenet. Evol.">
        <title>Genome-scale phylogeny and comparative genomics of the fungal order Sordariales.</title>
        <authorList>
            <person name="Hensen N."/>
            <person name="Bonometti L."/>
            <person name="Westerberg I."/>
            <person name="Brannstrom I.O."/>
            <person name="Guillou S."/>
            <person name="Cros-Aarteil S."/>
            <person name="Calhoun S."/>
            <person name="Haridas S."/>
            <person name="Kuo A."/>
            <person name="Mondo S."/>
            <person name="Pangilinan J."/>
            <person name="Riley R."/>
            <person name="LaButti K."/>
            <person name="Andreopoulos B."/>
            <person name="Lipzen A."/>
            <person name="Chen C."/>
            <person name="Yan M."/>
            <person name="Daum C."/>
            <person name="Ng V."/>
            <person name="Clum A."/>
            <person name="Steindorff A."/>
            <person name="Ohm R.A."/>
            <person name="Martin F."/>
            <person name="Silar P."/>
            <person name="Natvig D.O."/>
            <person name="Lalanne C."/>
            <person name="Gautier V."/>
            <person name="Ament-Velasquez S.L."/>
            <person name="Kruys A."/>
            <person name="Hutchinson M.I."/>
            <person name="Powell A.J."/>
            <person name="Barry K."/>
            <person name="Miller A.N."/>
            <person name="Grigoriev I.V."/>
            <person name="Debuchy R."/>
            <person name="Gladieux P."/>
            <person name="Hiltunen Thoren M."/>
            <person name="Johannesson H."/>
        </authorList>
    </citation>
    <scope>NUCLEOTIDE SEQUENCE</scope>
    <source>
        <strain evidence="2">SMH4131-1</strain>
    </source>
</reference>
<dbReference type="InterPro" id="IPR023214">
    <property type="entry name" value="HAD_sf"/>
</dbReference>
<dbReference type="Proteomes" id="UP001286456">
    <property type="component" value="Unassembled WGS sequence"/>
</dbReference>
<dbReference type="SUPFAM" id="SSF56784">
    <property type="entry name" value="HAD-like"/>
    <property type="match status" value="1"/>
</dbReference>
<protein>
    <submittedName>
        <fullName evidence="2">Uncharacterized protein</fullName>
    </submittedName>
</protein>
<proteinExistence type="predicted"/>
<gene>
    <name evidence="2" type="ORF">B0T19DRAFT_443529</name>
</gene>
<dbReference type="EMBL" id="JAUEPO010000004">
    <property type="protein sequence ID" value="KAK3324090.1"/>
    <property type="molecule type" value="Genomic_DNA"/>
</dbReference>
<evidence type="ECO:0000313" key="3">
    <source>
        <dbReference type="Proteomes" id="UP001286456"/>
    </source>
</evidence>
<dbReference type="InterPro" id="IPR036412">
    <property type="entry name" value="HAD-like_sf"/>
</dbReference>
<dbReference type="AlphaFoldDB" id="A0AAE0IFQ5"/>